<evidence type="ECO:0000313" key="2">
    <source>
        <dbReference type="Proteomes" id="UP000887226"/>
    </source>
</evidence>
<organism evidence="1 2">
    <name type="scientific">Calycina marina</name>
    <dbReference type="NCBI Taxonomy" id="1763456"/>
    <lineage>
        <taxon>Eukaryota</taxon>
        <taxon>Fungi</taxon>
        <taxon>Dikarya</taxon>
        <taxon>Ascomycota</taxon>
        <taxon>Pezizomycotina</taxon>
        <taxon>Leotiomycetes</taxon>
        <taxon>Helotiales</taxon>
        <taxon>Pezizellaceae</taxon>
        <taxon>Calycina</taxon>
    </lineage>
</organism>
<sequence>MRKLRASWLICQLSALPCTITFLWRLPNIKTIKTFPQFPQHQSISQSSGESYCIAYPPDRQSSLLFNHRLGSTLFLKWDMMTSKCMLEMRIRHIELSLFLVLGQP</sequence>
<keyword evidence="2" id="KW-1185">Reference proteome</keyword>
<dbReference type="Proteomes" id="UP000887226">
    <property type="component" value="Unassembled WGS sequence"/>
</dbReference>
<evidence type="ECO:0000313" key="1">
    <source>
        <dbReference type="EMBL" id="KAG9244387.1"/>
    </source>
</evidence>
<dbReference type="EMBL" id="MU253909">
    <property type="protein sequence ID" value="KAG9244387.1"/>
    <property type="molecule type" value="Genomic_DNA"/>
</dbReference>
<accession>A0A9P7Z2Z0</accession>
<name>A0A9P7Z2Z0_9HELO</name>
<reference evidence="1" key="1">
    <citation type="journal article" date="2021" name="IMA Fungus">
        <title>Genomic characterization of three marine fungi, including Emericellopsis atlantica sp. nov. with signatures of a generalist lifestyle and marine biomass degradation.</title>
        <authorList>
            <person name="Hagestad O.C."/>
            <person name="Hou L."/>
            <person name="Andersen J.H."/>
            <person name="Hansen E.H."/>
            <person name="Altermark B."/>
            <person name="Li C."/>
            <person name="Kuhnert E."/>
            <person name="Cox R.J."/>
            <person name="Crous P.W."/>
            <person name="Spatafora J.W."/>
            <person name="Lail K."/>
            <person name="Amirebrahimi M."/>
            <person name="Lipzen A."/>
            <person name="Pangilinan J."/>
            <person name="Andreopoulos W."/>
            <person name="Hayes R.D."/>
            <person name="Ng V."/>
            <person name="Grigoriev I.V."/>
            <person name="Jackson S.A."/>
            <person name="Sutton T.D.S."/>
            <person name="Dobson A.D.W."/>
            <person name="Rama T."/>
        </authorList>
    </citation>
    <scope>NUCLEOTIDE SEQUENCE</scope>
    <source>
        <strain evidence="1">TRa3180A</strain>
    </source>
</reference>
<gene>
    <name evidence="1" type="ORF">BJ878DRAFT_506445</name>
</gene>
<proteinExistence type="predicted"/>
<comment type="caution">
    <text evidence="1">The sequence shown here is derived from an EMBL/GenBank/DDBJ whole genome shotgun (WGS) entry which is preliminary data.</text>
</comment>
<dbReference type="AlphaFoldDB" id="A0A9P7Z2Z0"/>
<protein>
    <submittedName>
        <fullName evidence="1">Uncharacterized protein</fullName>
    </submittedName>
</protein>